<reference evidence="2" key="1">
    <citation type="submission" date="2023-05" db="EMBL/GenBank/DDBJ databases">
        <title>Nepenthes gracilis genome sequencing.</title>
        <authorList>
            <person name="Fukushima K."/>
        </authorList>
    </citation>
    <scope>NUCLEOTIDE SEQUENCE</scope>
    <source>
        <strain evidence="2">SING2019-196</strain>
    </source>
</reference>
<keyword evidence="1" id="KW-0472">Membrane</keyword>
<evidence type="ECO:0000313" key="2">
    <source>
        <dbReference type="EMBL" id="GMH11614.1"/>
    </source>
</evidence>
<sequence length="108" mass="11968">MKMIELPLEVVYYGHRLLMLSGLATGFSVSSSELQPVARIDTLPIELGLGLSRIGRLPRLKLMPEMAAYGMLSVIFAMARVFILQTLATVNLEVKAVLPSCMPWDMML</sequence>
<keyword evidence="1" id="KW-1133">Transmembrane helix</keyword>
<dbReference type="AlphaFoldDB" id="A0AAD3SJ90"/>
<proteinExistence type="predicted"/>
<dbReference type="Proteomes" id="UP001279734">
    <property type="component" value="Unassembled WGS sequence"/>
</dbReference>
<evidence type="ECO:0000256" key="1">
    <source>
        <dbReference type="SAM" id="Phobius"/>
    </source>
</evidence>
<dbReference type="EMBL" id="BSYO01000011">
    <property type="protein sequence ID" value="GMH11614.1"/>
    <property type="molecule type" value="Genomic_DNA"/>
</dbReference>
<organism evidence="2 3">
    <name type="scientific">Nepenthes gracilis</name>
    <name type="common">Slender pitcher plant</name>
    <dbReference type="NCBI Taxonomy" id="150966"/>
    <lineage>
        <taxon>Eukaryota</taxon>
        <taxon>Viridiplantae</taxon>
        <taxon>Streptophyta</taxon>
        <taxon>Embryophyta</taxon>
        <taxon>Tracheophyta</taxon>
        <taxon>Spermatophyta</taxon>
        <taxon>Magnoliopsida</taxon>
        <taxon>eudicotyledons</taxon>
        <taxon>Gunneridae</taxon>
        <taxon>Pentapetalae</taxon>
        <taxon>Caryophyllales</taxon>
        <taxon>Nepenthaceae</taxon>
        <taxon>Nepenthes</taxon>
    </lineage>
</organism>
<name>A0AAD3SJ90_NEPGR</name>
<keyword evidence="1" id="KW-0812">Transmembrane</keyword>
<feature type="transmembrane region" description="Helical" evidence="1">
    <location>
        <begin position="66"/>
        <end position="88"/>
    </location>
</feature>
<comment type="caution">
    <text evidence="2">The sequence shown here is derived from an EMBL/GenBank/DDBJ whole genome shotgun (WGS) entry which is preliminary data.</text>
</comment>
<keyword evidence="3" id="KW-1185">Reference proteome</keyword>
<gene>
    <name evidence="2" type="ORF">Nepgr_013455</name>
</gene>
<accession>A0AAD3SJ90</accession>
<evidence type="ECO:0000313" key="3">
    <source>
        <dbReference type="Proteomes" id="UP001279734"/>
    </source>
</evidence>
<protein>
    <submittedName>
        <fullName evidence="2">Uncharacterized protein</fullName>
    </submittedName>
</protein>